<feature type="domain" description="Transposase Helix-turn-helix" evidence="5">
    <location>
        <begin position="61"/>
        <end position="112"/>
    </location>
</feature>
<feature type="domain" description="DDE Tnp4" evidence="4">
    <location>
        <begin position="139"/>
        <end position="259"/>
    </location>
</feature>
<evidence type="ECO:0000313" key="6">
    <source>
        <dbReference type="EMBL" id="XCN18303.1"/>
    </source>
</evidence>
<sequence>MIRVVGNRARAAIIRSQRITGLTPGVIAELVAEVGPLCHERHQRALAARPRRRAVGAGAKHKLVFVDRLLATLVHLRHGATHDVLACWFGVDRSTITRATGEVRPLLAERGCTIAPGRRRRTLAEVIDHLGADGHTGIIDGTEVRVRRPAAGRKDREKFISGKNKQNAVKSMVVTDAEGRLLYCSPAEPASVADITHARKLGLVKLLADGPAVEILADAGYQGLGAQTGGRVVTPPHRKFKKNPPAWYEEMHERQLGPVRGPSAALLRQGHDRDTGHR</sequence>
<dbReference type="InterPro" id="IPR027805">
    <property type="entry name" value="Transposase_HTH_dom"/>
</dbReference>
<feature type="compositionally biased region" description="Basic and acidic residues" evidence="3">
    <location>
        <begin position="269"/>
        <end position="278"/>
    </location>
</feature>
<evidence type="ECO:0000256" key="3">
    <source>
        <dbReference type="SAM" id="MobiDB-lite"/>
    </source>
</evidence>
<gene>
    <name evidence="6" type="ORF">R1Y80_33715</name>
</gene>
<dbReference type="Pfam" id="PF13359">
    <property type="entry name" value="DDE_Tnp_4"/>
    <property type="match status" value="1"/>
</dbReference>
<evidence type="ECO:0000259" key="4">
    <source>
        <dbReference type="Pfam" id="PF13359"/>
    </source>
</evidence>
<dbReference type="AlphaFoldDB" id="A0AAU8KR15"/>
<reference evidence="6" key="1">
    <citation type="submission" date="2023-10" db="EMBL/GenBank/DDBJ databases">
        <title>Complete genome sequence of Streptomyces sp. JL1001.</title>
        <authorList>
            <person name="Jiang L."/>
        </authorList>
    </citation>
    <scope>NUCLEOTIDE SEQUENCE</scope>
    <source>
        <strain evidence="6">JL1001</strain>
    </source>
</reference>
<organism evidence="6">
    <name type="scientific">Streptomyces sp. JL1001</name>
    <dbReference type="NCBI Taxonomy" id="3078227"/>
    <lineage>
        <taxon>Bacteria</taxon>
        <taxon>Bacillati</taxon>
        <taxon>Actinomycetota</taxon>
        <taxon>Actinomycetes</taxon>
        <taxon>Kitasatosporales</taxon>
        <taxon>Streptomycetaceae</taxon>
        <taxon>Streptomyces</taxon>
    </lineage>
</organism>
<dbReference type="GO" id="GO:0046872">
    <property type="term" value="F:metal ion binding"/>
    <property type="evidence" value="ECO:0007669"/>
    <property type="project" value="UniProtKB-KW"/>
</dbReference>
<dbReference type="RefSeq" id="WP_354598663.1">
    <property type="nucleotide sequence ID" value="NZ_CP136798.1"/>
</dbReference>
<dbReference type="EMBL" id="CP136798">
    <property type="protein sequence ID" value="XCN18303.1"/>
    <property type="molecule type" value="Genomic_DNA"/>
</dbReference>
<comment type="cofactor">
    <cofactor evidence="1">
        <name>a divalent metal cation</name>
        <dbReference type="ChEBI" id="CHEBI:60240"/>
    </cofactor>
</comment>
<feature type="region of interest" description="Disordered" evidence="3">
    <location>
        <begin position="258"/>
        <end position="278"/>
    </location>
</feature>
<dbReference type="InterPro" id="IPR027806">
    <property type="entry name" value="HARBI1_dom"/>
</dbReference>
<name>A0AAU8KR15_9ACTN</name>
<keyword evidence="2" id="KW-0479">Metal-binding</keyword>
<evidence type="ECO:0000256" key="2">
    <source>
        <dbReference type="ARBA" id="ARBA00022723"/>
    </source>
</evidence>
<evidence type="ECO:0000256" key="1">
    <source>
        <dbReference type="ARBA" id="ARBA00001968"/>
    </source>
</evidence>
<evidence type="ECO:0000259" key="5">
    <source>
        <dbReference type="Pfam" id="PF13613"/>
    </source>
</evidence>
<proteinExistence type="predicted"/>
<dbReference type="Pfam" id="PF13613">
    <property type="entry name" value="HTH_Tnp_4"/>
    <property type="match status" value="1"/>
</dbReference>
<protein>
    <submittedName>
        <fullName evidence="6">Transposase family protein</fullName>
    </submittedName>
</protein>
<accession>A0AAU8KR15</accession>